<dbReference type="STRING" id="1434123.MSVAZ_3005"/>
<dbReference type="KEGG" id="mvc:MSVAZ_3005"/>
<name>A0A0E3Q8N0_9EURY</name>
<keyword evidence="2" id="KW-1185">Reference proteome</keyword>
<evidence type="ECO:0000313" key="2">
    <source>
        <dbReference type="Proteomes" id="UP000033096"/>
    </source>
</evidence>
<dbReference type="RefSeq" id="WP_048122569.1">
    <property type="nucleotide sequence ID" value="NZ_CP009520.1"/>
</dbReference>
<accession>A0A0E3Q8N0</accession>
<dbReference type="AlphaFoldDB" id="A0A0E3Q8N0"/>
<dbReference type="GeneID" id="24811532"/>
<dbReference type="SUPFAM" id="SSF52467">
    <property type="entry name" value="DHS-like NAD/FAD-binding domain"/>
    <property type="match status" value="1"/>
</dbReference>
<dbReference type="PATRIC" id="fig|1434123.4.peg.3697"/>
<dbReference type="Proteomes" id="UP000033096">
    <property type="component" value="Chromosome"/>
</dbReference>
<dbReference type="InterPro" id="IPR029035">
    <property type="entry name" value="DHS-like_NAD/FAD-binding_dom"/>
</dbReference>
<gene>
    <name evidence="1" type="ORF">MSVAZ_3005</name>
</gene>
<protein>
    <submittedName>
        <fullName evidence="1">Uncharacterized protein</fullName>
    </submittedName>
</protein>
<reference evidence="1 2" key="1">
    <citation type="submission" date="2014-07" db="EMBL/GenBank/DDBJ databases">
        <title>Methanogenic archaea and the global carbon cycle.</title>
        <authorList>
            <person name="Henriksen J.R."/>
            <person name="Luke J."/>
            <person name="Reinhart S."/>
            <person name="Benedict M.N."/>
            <person name="Youngblut N.D."/>
            <person name="Metcalf M.E."/>
            <person name="Whitaker R.J."/>
            <person name="Metcalf W.W."/>
        </authorList>
    </citation>
    <scope>NUCLEOTIDE SEQUENCE [LARGE SCALE GENOMIC DNA]</scope>
    <source>
        <strain evidence="1 2">Z-761</strain>
    </source>
</reference>
<proteinExistence type="predicted"/>
<organism evidence="1 2">
    <name type="scientific">Methanosarcina vacuolata Z-761</name>
    <dbReference type="NCBI Taxonomy" id="1434123"/>
    <lineage>
        <taxon>Archaea</taxon>
        <taxon>Methanobacteriati</taxon>
        <taxon>Methanobacteriota</taxon>
        <taxon>Stenosarchaea group</taxon>
        <taxon>Methanomicrobia</taxon>
        <taxon>Methanosarcinales</taxon>
        <taxon>Methanosarcinaceae</taxon>
        <taxon>Methanosarcina</taxon>
    </lineage>
</organism>
<sequence>MNINNIIPLSYNIADEKKRYVLFCGAGISKDAGIPTGWDILIETLRKIRAQNEFENGEHSVGINEYSNKEMEKYYEDNYKNKTYSEIIGSLFPSPEEQRAFLKEQFNGKTFGESHKLIARWVKEGLVRFIITTNFDTLLEQALDEVGLKGQYTIISNGDEVLTSKPWNNVEYCRVYKIHGTIDQGRIRNTEKDLSQLDEDLQRDFSDIIERHGVIVVGYAGNKEDKAVIDTFNKRKFKGYTLYWCIHNTCSDGIKELVNEKQEGRFIEITSASDFL</sequence>
<dbReference type="Gene3D" id="3.40.50.1220">
    <property type="entry name" value="TPP-binding domain"/>
    <property type="match status" value="1"/>
</dbReference>
<dbReference type="HOGENOM" id="CLU_1006906_0_0_2"/>
<dbReference type="Pfam" id="PF13289">
    <property type="entry name" value="SIR2_2"/>
    <property type="match status" value="1"/>
</dbReference>
<evidence type="ECO:0000313" key="1">
    <source>
        <dbReference type="EMBL" id="AKB45274.1"/>
    </source>
</evidence>
<dbReference type="EMBL" id="CP009520">
    <property type="protein sequence ID" value="AKB45274.1"/>
    <property type="molecule type" value="Genomic_DNA"/>
</dbReference>